<name>A0A9W9NQ04_9EURO</name>
<organism evidence="2 3">
    <name type="scientific">Penicillium chermesinum</name>
    <dbReference type="NCBI Taxonomy" id="63820"/>
    <lineage>
        <taxon>Eukaryota</taxon>
        <taxon>Fungi</taxon>
        <taxon>Dikarya</taxon>
        <taxon>Ascomycota</taxon>
        <taxon>Pezizomycotina</taxon>
        <taxon>Eurotiomycetes</taxon>
        <taxon>Eurotiomycetidae</taxon>
        <taxon>Eurotiales</taxon>
        <taxon>Aspergillaceae</taxon>
        <taxon>Penicillium</taxon>
    </lineage>
</organism>
<evidence type="ECO:0000256" key="1">
    <source>
        <dbReference type="SAM" id="Phobius"/>
    </source>
</evidence>
<keyword evidence="3" id="KW-1185">Reference proteome</keyword>
<keyword evidence="1" id="KW-0812">Transmembrane</keyword>
<accession>A0A9W9NQ04</accession>
<gene>
    <name evidence="2" type="ORF">N7468_008537</name>
</gene>
<reference evidence="2" key="1">
    <citation type="submission" date="2022-11" db="EMBL/GenBank/DDBJ databases">
        <authorList>
            <person name="Petersen C."/>
        </authorList>
    </citation>
    <scope>NUCLEOTIDE SEQUENCE</scope>
    <source>
        <strain evidence="2">IBT 19713</strain>
    </source>
</reference>
<dbReference type="GeneID" id="83205136"/>
<keyword evidence="1" id="KW-1133">Transmembrane helix</keyword>
<proteinExistence type="predicted"/>
<dbReference type="EMBL" id="JAPQKS010000006">
    <property type="protein sequence ID" value="KAJ5223995.1"/>
    <property type="molecule type" value="Genomic_DNA"/>
</dbReference>
<keyword evidence="1" id="KW-0472">Membrane</keyword>
<sequence>MNKGTFLTEIEILEELVGWKDRQEPTQNCKRSAASDNIPAEAPGPLLDVKNLRAVCEYALVPCVVIYVGLDSIVIAVVASLYESEWNIIVPACSQT</sequence>
<protein>
    <submittedName>
        <fullName evidence="2">Uncharacterized protein</fullName>
    </submittedName>
</protein>
<evidence type="ECO:0000313" key="3">
    <source>
        <dbReference type="Proteomes" id="UP001150941"/>
    </source>
</evidence>
<dbReference type="AlphaFoldDB" id="A0A9W9NQ04"/>
<feature type="transmembrane region" description="Helical" evidence="1">
    <location>
        <begin position="58"/>
        <end position="82"/>
    </location>
</feature>
<comment type="caution">
    <text evidence="2">The sequence shown here is derived from an EMBL/GenBank/DDBJ whole genome shotgun (WGS) entry which is preliminary data.</text>
</comment>
<dbReference type="Proteomes" id="UP001150941">
    <property type="component" value="Unassembled WGS sequence"/>
</dbReference>
<evidence type="ECO:0000313" key="2">
    <source>
        <dbReference type="EMBL" id="KAJ5223995.1"/>
    </source>
</evidence>
<dbReference type="RefSeq" id="XP_058328178.1">
    <property type="nucleotide sequence ID" value="XM_058477833.1"/>
</dbReference>
<reference evidence="2" key="2">
    <citation type="journal article" date="2023" name="IMA Fungus">
        <title>Comparative genomic study of the Penicillium genus elucidates a diverse pangenome and 15 lateral gene transfer events.</title>
        <authorList>
            <person name="Petersen C."/>
            <person name="Sorensen T."/>
            <person name="Nielsen M.R."/>
            <person name="Sondergaard T.E."/>
            <person name="Sorensen J.L."/>
            <person name="Fitzpatrick D.A."/>
            <person name="Frisvad J.C."/>
            <person name="Nielsen K.L."/>
        </authorList>
    </citation>
    <scope>NUCLEOTIDE SEQUENCE</scope>
    <source>
        <strain evidence="2">IBT 19713</strain>
    </source>
</reference>